<proteinExistence type="predicted"/>
<reference evidence="1" key="2">
    <citation type="submission" date="2020-11" db="EMBL/GenBank/DDBJ databases">
        <authorList>
            <person name="McCartney M.A."/>
            <person name="Auch B."/>
            <person name="Kono T."/>
            <person name="Mallez S."/>
            <person name="Becker A."/>
            <person name="Gohl D.M."/>
            <person name="Silverstein K.A.T."/>
            <person name="Koren S."/>
            <person name="Bechman K.B."/>
            <person name="Herman A."/>
            <person name="Abrahante J.E."/>
            <person name="Garbe J."/>
        </authorList>
    </citation>
    <scope>NUCLEOTIDE SEQUENCE</scope>
    <source>
        <strain evidence="1">Duluth1</strain>
        <tissue evidence="1">Whole animal</tissue>
    </source>
</reference>
<sequence length="79" mass="9078">MLTVSYTRVKNLSDKRKKELEVAKKYYEFLQNTEEEERWALEKIGLCRETDIGKDLNGACVLLKRHEVSEGTSIGPVCS</sequence>
<dbReference type="Proteomes" id="UP000828390">
    <property type="component" value="Unassembled WGS sequence"/>
</dbReference>
<dbReference type="Gene3D" id="1.20.58.60">
    <property type="match status" value="1"/>
</dbReference>
<gene>
    <name evidence="1" type="ORF">DPMN_097319</name>
</gene>
<keyword evidence="2" id="KW-1185">Reference proteome</keyword>
<accession>A0A9D4LB35</accession>
<evidence type="ECO:0000313" key="1">
    <source>
        <dbReference type="EMBL" id="KAH3854770.1"/>
    </source>
</evidence>
<name>A0A9D4LB35_DREPO</name>
<reference evidence="1" key="1">
    <citation type="journal article" date="2019" name="bioRxiv">
        <title>The Genome of the Zebra Mussel, Dreissena polymorpha: A Resource for Invasive Species Research.</title>
        <authorList>
            <person name="McCartney M.A."/>
            <person name="Auch B."/>
            <person name="Kono T."/>
            <person name="Mallez S."/>
            <person name="Zhang Y."/>
            <person name="Obille A."/>
            <person name="Becker A."/>
            <person name="Abrahante J.E."/>
            <person name="Garbe J."/>
            <person name="Badalamenti J.P."/>
            <person name="Herman A."/>
            <person name="Mangelson H."/>
            <person name="Liachko I."/>
            <person name="Sullivan S."/>
            <person name="Sone E.D."/>
            <person name="Koren S."/>
            <person name="Silverstein K.A.T."/>
            <person name="Beckman K.B."/>
            <person name="Gohl D.M."/>
        </authorList>
    </citation>
    <scope>NUCLEOTIDE SEQUENCE</scope>
    <source>
        <strain evidence="1">Duluth1</strain>
        <tissue evidence="1">Whole animal</tissue>
    </source>
</reference>
<dbReference type="SUPFAM" id="SSF46966">
    <property type="entry name" value="Spectrin repeat"/>
    <property type="match status" value="1"/>
</dbReference>
<evidence type="ECO:0000313" key="2">
    <source>
        <dbReference type="Proteomes" id="UP000828390"/>
    </source>
</evidence>
<dbReference type="AlphaFoldDB" id="A0A9D4LB35"/>
<comment type="caution">
    <text evidence="1">The sequence shown here is derived from an EMBL/GenBank/DDBJ whole genome shotgun (WGS) entry which is preliminary data.</text>
</comment>
<protein>
    <submittedName>
        <fullName evidence="1">Uncharacterized protein</fullName>
    </submittedName>
</protein>
<organism evidence="1 2">
    <name type="scientific">Dreissena polymorpha</name>
    <name type="common">Zebra mussel</name>
    <name type="synonym">Mytilus polymorpha</name>
    <dbReference type="NCBI Taxonomy" id="45954"/>
    <lineage>
        <taxon>Eukaryota</taxon>
        <taxon>Metazoa</taxon>
        <taxon>Spiralia</taxon>
        <taxon>Lophotrochozoa</taxon>
        <taxon>Mollusca</taxon>
        <taxon>Bivalvia</taxon>
        <taxon>Autobranchia</taxon>
        <taxon>Heteroconchia</taxon>
        <taxon>Euheterodonta</taxon>
        <taxon>Imparidentia</taxon>
        <taxon>Neoheterodontei</taxon>
        <taxon>Myida</taxon>
        <taxon>Dreissenoidea</taxon>
        <taxon>Dreissenidae</taxon>
        <taxon>Dreissena</taxon>
    </lineage>
</organism>
<dbReference type="EMBL" id="JAIWYP010000003">
    <property type="protein sequence ID" value="KAH3854770.1"/>
    <property type="molecule type" value="Genomic_DNA"/>
</dbReference>